<evidence type="ECO:0000313" key="1">
    <source>
        <dbReference type="EMBL" id="VUZ54723.1"/>
    </source>
</evidence>
<name>A0A564Z6R6_HYMDI</name>
<evidence type="ECO:0000313" key="2">
    <source>
        <dbReference type="Proteomes" id="UP000321570"/>
    </source>
</evidence>
<dbReference type="Proteomes" id="UP000321570">
    <property type="component" value="Unassembled WGS sequence"/>
</dbReference>
<accession>A0A564Z6R6</accession>
<protein>
    <submittedName>
        <fullName evidence="1">Uncharacterized protein</fullName>
    </submittedName>
</protein>
<dbReference type="EMBL" id="CABIJS010000666">
    <property type="protein sequence ID" value="VUZ54723.1"/>
    <property type="molecule type" value="Genomic_DNA"/>
</dbReference>
<organism evidence="1 2">
    <name type="scientific">Hymenolepis diminuta</name>
    <name type="common">Rat tapeworm</name>
    <dbReference type="NCBI Taxonomy" id="6216"/>
    <lineage>
        <taxon>Eukaryota</taxon>
        <taxon>Metazoa</taxon>
        <taxon>Spiralia</taxon>
        <taxon>Lophotrochozoa</taxon>
        <taxon>Platyhelminthes</taxon>
        <taxon>Cestoda</taxon>
        <taxon>Eucestoda</taxon>
        <taxon>Cyclophyllidea</taxon>
        <taxon>Hymenolepididae</taxon>
        <taxon>Hymenolepis</taxon>
    </lineage>
</organism>
<keyword evidence="2" id="KW-1185">Reference proteome</keyword>
<gene>
    <name evidence="1" type="ORF">WMSIL1_LOCUS12816</name>
</gene>
<reference evidence="1 2" key="1">
    <citation type="submission" date="2019-07" db="EMBL/GenBank/DDBJ databases">
        <authorList>
            <person name="Jastrzebski P J."/>
            <person name="Paukszto L."/>
            <person name="Jastrzebski P J."/>
        </authorList>
    </citation>
    <scope>NUCLEOTIDE SEQUENCE [LARGE SCALE GENOMIC DNA]</scope>
    <source>
        <strain evidence="1 2">WMS-il1</strain>
    </source>
</reference>
<dbReference type="AlphaFoldDB" id="A0A564Z6R6"/>
<proteinExistence type="predicted"/>
<sequence>MTHNPYLPCLNTPIDFPLSITASFCLKSTSVPMFSCILTQVTHKAVFVFHPKGNARLSVIGSYASSFSPLFLSTLPPLSLSHTRSNPRCGFLEDILV</sequence>